<gene>
    <name evidence="7" type="ORF">M427DRAFT_41855</name>
</gene>
<dbReference type="GO" id="GO:0015360">
    <property type="term" value="F:acetate:proton symporter activity"/>
    <property type="evidence" value="ECO:0007669"/>
    <property type="project" value="TreeGrafter"/>
</dbReference>
<proteinExistence type="inferred from homology"/>
<keyword evidence="5 6" id="KW-0472">Membrane</keyword>
<dbReference type="GO" id="GO:0005886">
    <property type="term" value="C:plasma membrane"/>
    <property type="evidence" value="ECO:0007669"/>
    <property type="project" value="TreeGrafter"/>
</dbReference>
<dbReference type="PANTHER" id="PTHR30178:SF3">
    <property type="entry name" value="SUCCINATE-ACETATE_PROTON SYMPORTER SATP"/>
    <property type="match status" value="1"/>
</dbReference>
<dbReference type="InterPro" id="IPR047623">
    <property type="entry name" value="SatP"/>
</dbReference>
<feature type="transmembrane region" description="Helical" evidence="6">
    <location>
        <begin position="166"/>
        <end position="186"/>
    </location>
</feature>
<evidence type="ECO:0000256" key="6">
    <source>
        <dbReference type="SAM" id="Phobius"/>
    </source>
</evidence>
<dbReference type="Proteomes" id="UP000070544">
    <property type="component" value="Unassembled WGS sequence"/>
</dbReference>
<evidence type="ECO:0000313" key="8">
    <source>
        <dbReference type="Proteomes" id="UP000070544"/>
    </source>
</evidence>
<keyword evidence="3 6" id="KW-0812">Transmembrane</keyword>
<keyword evidence="4 6" id="KW-1133">Transmembrane helix</keyword>
<dbReference type="AlphaFoldDB" id="A0A139ASI8"/>
<dbReference type="OrthoDB" id="3648309at2759"/>
<dbReference type="InterPro" id="IPR000791">
    <property type="entry name" value="Gpr1/Fun34/SatP-like"/>
</dbReference>
<name>A0A139ASI8_GONPJ</name>
<reference evidence="7 8" key="1">
    <citation type="journal article" date="2015" name="Genome Biol. Evol.">
        <title>Phylogenomic analyses indicate that early fungi evolved digesting cell walls of algal ancestors of land plants.</title>
        <authorList>
            <person name="Chang Y."/>
            <person name="Wang S."/>
            <person name="Sekimoto S."/>
            <person name="Aerts A.L."/>
            <person name="Choi C."/>
            <person name="Clum A."/>
            <person name="LaButti K.M."/>
            <person name="Lindquist E.A."/>
            <person name="Yee Ngan C."/>
            <person name="Ohm R.A."/>
            <person name="Salamov A.A."/>
            <person name="Grigoriev I.V."/>
            <person name="Spatafora J.W."/>
            <person name="Berbee M.L."/>
        </authorList>
    </citation>
    <scope>NUCLEOTIDE SEQUENCE [LARGE SCALE GENOMIC DNA]</scope>
    <source>
        <strain evidence="7 8">JEL478</strain>
    </source>
</reference>
<accession>A0A139ASI8</accession>
<organism evidence="7 8">
    <name type="scientific">Gonapodya prolifera (strain JEL478)</name>
    <name type="common">Monoblepharis prolifera</name>
    <dbReference type="NCBI Taxonomy" id="1344416"/>
    <lineage>
        <taxon>Eukaryota</taxon>
        <taxon>Fungi</taxon>
        <taxon>Fungi incertae sedis</taxon>
        <taxon>Chytridiomycota</taxon>
        <taxon>Chytridiomycota incertae sedis</taxon>
        <taxon>Monoblepharidomycetes</taxon>
        <taxon>Monoblepharidales</taxon>
        <taxon>Gonapodyaceae</taxon>
        <taxon>Gonapodya</taxon>
    </lineage>
</organism>
<evidence type="ECO:0000256" key="5">
    <source>
        <dbReference type="ARBA" id="ARBA00023136"/>
    </source>
</evidence>
<dbReference type="Pfam" id="PF01184">
    <property type="entry name" value="Gpr1_Fun34_YaaH"/>
    <property type="match status" value="1"/>
</dbReference>
<feature type="transmembrane region" description="Helical" evidence="6">
    <location>
        <begin position="139"/>
        <end position="159"/>
    </location>
</feature>
<feature type="transmembrane region" description="Helical" evidence="6">
    <location>
        <begin position="198"/>
        <end position="218"/>
    </location>
</feature>
<dbReference type="GO" id="GO:0071422">
    <property type="term" value="P:succinate transmembrane transport"/>
    <property type="evidence" value="ECO:0007669"/>
    <property type="project" value="TreeGrafter"/>
</dbReference>
<evidence type="ECO:0000256" key="3">
    <source>
        <dbReference type="ARBA" id="ARBA00022692"/>
    </source>
</evidence>
<dbReference type="STRING" id="1344416.A0A139ASI8"/>
<evidence type="ECO:0000313" key="7">
    <source>
        <dbReference type="EMBL" id="KXS19513.1"/>
    </source>
</evidence>
<keyword evidence="8" id="KW-1185">Reference proteome</keyword>
<sequence length="253" mass="26689">MSHKHNGGLGDEHLVRKVDLSDSIGVSSVPSSFELPLHPDAYVVDTKNPVAFGLFGFSMQLTLIGLLNGGYIESDGAVVVYSFVLVAGILQLIVTGLAMLIKKNLFGAVAFTVLGSFAISMAVFNLLLLTGAVQLHGPINNAITSVMAIYAYISFIFLIASIKMDVAGCVNFLTITLVFATSAVAAQVNSPTLTTASSWLSIVAGLVGFYLATGAFLGETFQRPVLPMGDFSRFGRAPAPMPRRESGATEFMG</sequence>
<dbReference type="NCBIfam" id="NF038013">
    <property type="entry name" value="AceTr_1"/>
    <property type="match status" value="1"/>
</dbReference>
<evidence type="ECO:0000256" key="2">
    <source>
        <dbReference type="ARBA" id="ARBA00005587"/>
    </source>
</evidence>
<dbReference type="EMBL" id="KQ965738">
    <property type="protein sequence ID" value="KXS19513.1"/>
    <property type="molecule type" value="Genomic_DNA"/>
</dbReference>
<protein>
    <submittedName>
        <fullName evidence="7">Uncharacterized protein</fullName>
    </submittedName>
</protein>
<feature type="transmembrane region" description="Helical" evidence="6">
    <location>
        <begin position="50"/>
        <end position="72"/>
    </location>
</feature>
<comment type="subcellular location">
    <subcellularLocation>
        <location evidence="1">Membrane</location>
        <topology evidence="1">Multi-pass membrane protein</topology>
    </subcellularLocation>
</comment>
<feature type="transmembrane region" description="Helical" evidence="6">
    <location>
        <begin position="78"/>
        <end position="101"/>
    </location>
</feature>
<evidence type="ECO:0000256" key="1">
    <source>
        <dbReference type="ARBA" id="ARBA00004141"/>
    </source>
</evidence>
<dbReference type="PANTHER" id="PTHR30178">
    <property type="entry name" value="INNER MEMBRANE PROTEIN YAAH"/>
    <property type="match status" value="1"/>
</dbReference>
<feature type="transmembrane region" description="Helical" evidence="6">
    <location>
        <begin position="108"/>
        <end position="133"/>
    </location>
</feature>
<evidence type="ECO:0000256" key="4">
    <source>
        <dbReference type="ARBA" id="ARBA00022989"/>
    </source>
</evidence>
<comment type="similarity">
    <text evidence="2">Belongs to the acetate uptake transporter (AceTr) (TC 2.A.96) family.</text>
</comment>